<feature type="transmembrane region" description="Helical" evidence="2">
    <location>
        <begin position="604"/>
        <end position="624"/>
    </location>
</feature>
<evidence type="ECO:0000313" key="6">
    <source>
        <dbReference type="Proteomes" id="UP000818266"/>
    </source>
</evidence>
<dbReference type="InterPro" id="IPR013783">
    <property type="entry name" value="Ig-like_fold"/>
</dbReference>
<feature type="chain" id="PRO_5038998242" description="Bacterial Ig domain-containing protein" evidence="3">
    <location>
        <begin position="35"/>
        <end position="690"/>
    </location>
</feature>
<feature type="transmembrane region" description="Helical" evidence="2">
    <location>
        <begin position="388"/>
        <end position="408"/>
    </location>
</feature>
<feature type="signal peptide" evidence="3">
    <location>
        <begin position="1"/>
        <end position="34"/>
    </location>
</feature>
<feature type="region of interest" description="Disordered" evidence="1">
    <location>
        <begin position="292"/>
        <end position="374"/>
    </location>
</feature>
<sequence length="690" mass="69963">MGRSSSSARGMLHLAIVAAAAAVLTALPPVPAAAAASFTEPASDFNGTGQVVLQGTKEAGSALELRRAGAGVVCTIAASPATTWQCPTIPVPNGEKTFTGLETLPDDSVEPLDLLVLRVLRPPVLEGSGGQVTTTGRFTGQAEPGASIQLQSIGPGAPQQHSCPAAVGSGFWSCAIVLPEGEHEVRVRQSLPSLGPEYSAYSPATIATIDRTPPAAPLITSPRDGDAVSGPDVSVAGRGEPDARVQVFTNGDIACEADVGPTGDWDCDLGLPGPGEWTLQALQRDVAGNFSSASERVEITASPRDPDTPGGAPGGPPAPGAPGPGATEAPQSGESPSPDPTTPSSPTPDATTPPLPDDGSGQPATSHWGTQTGFGNALPSAEQIIEHGGWALAPVVALVYVLLVALPLRAYATIVGPRLGTSPWRLTGRNREDDEPDGAPDEPPVEGEERPLLSPLLIVVATFAGAALIAALSGGIAADVRYIRLMAAIGLGLVLLNLLAVVLPARIAGHLLRAPARARLLPGILVIALFAALLSRFLDLQPPVLLGVLITCLALEPARLRARGGVAIAQIGGVATLALLAWAVHTLLMPSIGFWQTFAAETTAAIALGGFGSLLLLLLPVGRLPGRELYAVSRGAWAVVALASAALTGAIVASGASFPLLPLGLVALGVAAVLTALTVWVRWVAPALDG</sequence>
<feature type="transmembrane region" description="Helical" evidence="2">
    <location>
        <begin position="664"/>
        <end position="685"/>
    </location>
</feature>
<feature type="transmembrane region" description="Helical" evidence="2">
    <location>
        <begin position="516"/>
        <end position="534"/>
    </location>
</feature>
<dbReference type="Gene3D" id="2.60.40.10">
    <property type="entry name" value="Immunoglobulins"/>
    <property type="match status" value="1"/>
</dbReference>
<accession>A0A9E5JKH0</accession>
<feature type="region of interest" description="Disordered" evidence="1">
    <location>
        <begin position="218"/>
        <end position="238"/>
    </location>
</feature>
<feature type="compositionally biased region" description="Pro residues" evidence="1">
    <location>
        <begin position="337"/>
        <end position="356"/>
    </location>
</feature>
<dbReference type="PROSITE" id="PS51318">
    <property type="entry name" value="TAT"/>
    <property type="match status" value="1"/>
</dbReference>
<evidence type="ECO:0000256" key="1">
    <source>
        <dbReference type="SAM" id="MobiDB-lite"/>
    </source>
</evidence>
<feature type="transmembrane region" description="Helical" evidence="2">
    <location>
        <begin position="636"/>
        <end position="658"/>
    </location>
</feature>
<evidence type="ECO:0000256" key="3">
    <source>
        <dbReference type="SAM" id="SignalP"/>
    </source>
</evidence>
<dbReference type="InterPro" id="IPR006311">
    <property type="entry name" value="TAT_signal"/>
</dbReference>
<evidence type="ECO:0000259" key="4">
    <source>
        <dbReference type="Pfam" id="PF17936"/>
    </source>
</evidence>
<gene>
    <name evidence="5" type="ORF">FK219_002380</name>
</gene>
<keyword evidence="2" id="KW-0812">Transmembrane</keyword>
<feature type="compositionally biased region" description="Acidic residues" evidence="1">
    <location>
        <begin position="433"/>
        <end position="446"/>
    </location>
</feature>
<name>A0A9E5JKH0_9MICO</name>
<dbReference type="GO" id="GO:0005975">
    <property type="term" value="P:carbohydrate metabolic process"/>
    <property type="evidence" value="ECO:0007669"/>
    <property type="project" value="UniProtKB-ARBA"/>
</dbReference>
<feature type="domain" description="Bacterial Ig" evidence="4">
    <location>
        <begin position="226"/>
        <end position="294"/>
    </location>
</feature>
<keyword evidence="2" id="KW-1133">Transmembrane helix</keyword>
<dbReference type="InterPro" id="IPR041498">
    <property type="entry name" value="Big_6"/>
</dbReference>
<feature type="transmembrane region" description="Helical" evidence="2">
    <location>
        <begin position="565"/>
        <end position="584"/>
    </location>
</feature>
<evidence type="ECO:0000256" key="2">
    <source>
        <dbReference type="SAM" id="Phobius"/>
    </source>
</evidence>
<keyword evidence="3" id="KW-0732">Signal</keyword>
<dbReference type="Pfam" id="PF17936">
    <property type="entry name" value="Big_6"/>
    <property type="match status" value="1"/>
</dbReference>
<dbReference type="OrthoDB" id="5017262at2"/>
<organism evidence="5 6">
    <name type="scientific">Microcella pacifica</name>
    <dbReference type="NCBI Taxonomy" id="2591847"/>
    <lineage>
        <taxon>Bacteria</taxon>
        <taxon>Bacillati</taxon>
        <taxon>Actinomycetota</taxon>
        <taxon>Actinomycetes</taxon>
        <taxon>Micrococcales</taxon>
        <taxon>Microbacteriaceae</taxon>
        <taxon>Microcella</taxon>
    </lineage>
</organism>
<keyword evidence="2" id="KW-0472">Membrane</keyword>
<dbReference type="RefSeq" id="WP_152582105.1">
    <property type="nucleotide sequence ID" value="NZ_VIKT02000003.1"/>
</dbReference>
<reference evidence="5 6" key="1">
    <citation type="submission" date="2020-03" db="EMBL/GenBank/DDBJ databases">
        <title>Chryseoglobus sp. isolated from a deep-sea seamount.</title>
        <authorList>
            <person name="Zhang D.-C."/>
        </authorList>
    </citation>
    <scope>NUCLEOTIDE SEQUENCE [LARGE SCALE GENOMIC DNA]</scope>
    <source>
        <strain evidence="5 6">KN1116</strain>
    </source>
</reference>
<feature type="region of interest" description="Disordered" evidence="1">
    <location>
        <begin position="422"/>
        <end position="449"/>
    </location>
</feature>
<dbReference type="AlphaFoldDB" id="A0A9E5JKH0"/>
<proteinExistence type="predicted"/>
<comment type="caution">
    <text evidence="5">The sequence shown here is derived from an EMBL/GenBank/DDBJ whole genome shotgun (WGS) entry which is preliminary data.</text>
</comment>
<evidence type="ECO:0000313" key="5">
    <source>
        <dbReference type="EMBL" id="NHF62095.1"/>
    </source>
</evidence>
<feature type="transmembrane region" description="Helical" evidence="2">
    <location>
        <begin position="456"/>
        <end position="476"/>
    </location>
</feature>
<keyword evidence="6" id="KW-1185">Reference proteome</keyword>
<protein>
    <recommendedName>
        <fullName evidence="4">Bacterial Ig domain-containing protein</fullName>
    </recommendedName>
</protein>
<feature type="transmembrane region" description="Helical" evidence="2">
    <location>
        <begin position="482"/>
        <end position="504"/>
    </location>
</feature>
<feature type="transmembrane region" description="Helical" evidence="2">
    <location>
        <begin position="540"/>
        <end position="558"/>
    </location>
</feature>
<dbReference type="Proteomes" id="UP000818266">
    <property type="component" value="Unassembled WGS sequence"/>
</dbReference>
<dbReference type="EMBL" id="VIKT02000003">
    <property type="protein sequence ID" value="NHF62095.1"/>
    <property type="molecule type" value="Genomic_DNA"/>
</dbReference>
<feature type="compositionally biased region" description="Polar residues" evidence="1">
    <location>
        <begin position="362"/>
        <end position="374"/>
    </location>
</feature>